<protein>
    <submittedName>
        <fullName evidence="2">Uncharacterized protein</fullName>
    </submittedName>
</protein>
<accession>A0A2P1GNN0</accession>
<reference evidence="2" key="1">
    <citation type="journal article" date="2018" name="Nature">
        <title>The evolutionary history of vertebrate RNA viruses.</title>
        <authorList>
            <person name="Shi M."/>
            <person name="Lin X.D."/>
            <person name="Chen X."/>
            <person name="Tian J.H."/>
            <person name="Chen L.J."/>
            <person name="Li K."/>
            <person name="Wang W."/>
            <person name="Eden J.S."/>
            <person name="Shen J.J."/>
            <person name="Liu L."/>
            <person name="Holmes E.C."/>
            <person name="Zhang Y.Z."/>
        </authorList>
    </citation>
    <scope>NUCLEOTIDE SEQUENCE</scope>
    <source>
        <strain evidence="2">LPSF26303</strain>
    </source>
</reference>
<evidence type="ECO:0000313" key="2">
    <source>
        <dbReference type="EMBL" id="AVM87570.1"/>
    </source>
</evidence>
<feature type="transmembrane region" description="Helical" evidence="1">
    <location>
        <begin position="73"/>
        <end position="97"/>
    </location>
</feature>
<proteinExistence type="predicted"/>
<organism evidence="2">
    <name type="scientific">Hainan hebius popei arterivirus</name>
    <dbReference type="NCBI Taxonomy" id="2116439"/>
    <lineage>
        <taxon>Viruses</taxon>
        <taxon>Riboviria</taxon>
        <taxon>Orthornavirae</taxon>
        <taxon>Pisuviricota</taxon>
        <taxon>Pisoniviricetes</taxon>
        <taxon>Nidovirales</taxon>
        <taxon>Arnidovirineae</taxon>
        <taxon>Arteriviridae</taxon>
    </lineage>
</organism>
<dbReference type="EMBL" id="MG600021">
    <property type="protein sequence ID" value="AVM87570.1"/>
    <property type="molecule type" value="Genomic_RNA"/>
</dbReference>
<sequence>MAKSHVIILLAVILSVTAAQAEECKCCTDCKCDCTTNCTLDTGWGIKACTCKDCLCVCFGGKPFTIGKYAFGLLVYLNIFQCVIYPWFILFSLLAALKIFSIWRHFGAFFNVFLHIVLIICTGSLIWVWLGGKDSYPSEAPSGWHAIPWALFAICSICFLAMLWCILSKLKFFVCWVFWIGPWAACRGPYVLKIRREGKNGQVRYFGLPSPPGHTWFVTQEEGGFTLGNTTTKVSGDADKCAFYYLGSGGTYRFKHKGDVTTGTSTIKTFSAGDPIPYGQSNAKLLA</sequence>
<keyword evidence="1" id="KW-0812">Transmembrane</keyword>
<name>A0A2P1GNN0_9NIDO</name>
<evidence type="ECO:0000256" key="1">
    <source>
        <dbReference type="SAM" id="Phobius"/>
    </source>
</evidence>
<feature type="transmembrane region" description="Helical" evidence="1">
    <location>
        <begin position="109"/>
        <end position="129"/>
    </location>
</feature>
<keyword evidence="1" id="KW-1133">Transmembrane helix</keyword>
<keyword evidence="1" id="KW-0472">Membrane</keyword>
<feature type="transmembrane region" description="Helical" evidence="1">
    <location>
        <begin position="149"/>
        <end position="167"/>
    </location>
</feature>